<dbReference type="InterPro" id="IPR029016">
    <property type="entry name" value="GAF-like_dom_sf"/>
</dbReference>
<dbReference type="InterPro" id="IPR011009">
    <property type="entry name" value="Kinase-like_dom_sf"/>
</dbReference>
<protein>
    <submittedName>
        <fullName evidence="4">Adenylate cyclase</fullName>
    </submittedName>
</protein>
<gene>
    <name evidence="4" type="ORF">AKO1_014557</name>
</gene>
<evidence type="ECO:0000313" key="4">
    <source>
        <dbReference type="EMBL" id="KAL0483506.1"/>
    </source>
</evidence>
<dbReference type="CDD" id="cd07302">
    <property type="entry name" value="CHD"/>
    <property type="match status" value="1"/>
</dbReference>
<dbReference type="Pfam" id="PF13191">
    <property type="entry name" value="AAA_16"/>
    <property type="match status" value="1"/>
</dbReference>
<dbReference type="InterPro" id="IPR027417">
    <property type="entry name" value="P-loop_NTPase"/>
</dbReference>
<dbReference type="Proteomes" id="UP001431209">
    <property type="component" value="Unassembled WGS sequence"/>
</dbReference>
<dbReference type="InterPro" id="IPR003018">
    <property type="entry name" value="GAF"/>
</dbReference>
<dbReference type="InterPro" id="IPR001054">
    <property type="entry name" value="A/G_cyclase"/>
</dbReference>
<dbReference type="SMART" id="SM00065">
    <property type="entry name" value="GAF"/>
    <property type="match status" value="1"/>
</dbReference>
<comment type="subcellular location">
    <subcellularLocation>
        <location evidence="1">Membrane</location>
        <topology evidence="1">Single-pass membrane protein</topology>
    </subcellularLocation>
</comment>
<accession>A0AAW2Z120</accession>
<dbReference type="PROSITE" id="PS50125">
    <property type="entry name" value="GUANYLATE_CYCLASE_2"/>
    <property type="match status" value="1"/>
</dbReference>
<dbReference type="SUPFAM" id="SSF55781">
    <property type="entry name" value="GAF domain-like"/>
    <property type="match status" value="1"/>
</dbReference>
<dbReference type="PANTHER" id="PTHR43642">
    <property type="entry name" value="HYBRID SIGNAL TRANSDUCTION HISTIDINE KINASE G"/>
    <property type="match status" value="1"/>
</dbReference>
<evidence type="ECO:0000256" key="1">
    <source>
        <dbReference type="ARBA" id="ARBA00004167"/>
    </source>
</evidence>
<dbReference type="SUPFAM" id="SSF52540">
    <property type="entry name" value="P-loop containing nucleoside triphosphate hydrolases"/>
    <property type="match status" value="1"/>
</dbReference>
<dbReference type="Gene3D" id="1.10.510.10">
    <property type="entry name" value="Transferase(Phosphotransferase) domain 1"/>
    <property type="match status" value="1"/>
</dbReference>
<name>A0AAW2Z120_9EUKA</name>
<proteinExistence type="predicted"/>
<dbReference type="InterPro" id="IPR029787">
    <property type="entry name" value="Nucleotide_cyclase"/>
</dbReference>
<comment type="caution">
    <text evidence="4">The sequence shown here is derived from an EMBL/GenBank/DDBJ whole genome shotgun (WGS) entry which is preliminary data.</text>
</comment>
<dbReference type="SMART" id="SM00220">
    <property type="entry name" value="S_TKc"/>
    <property type="match status" value="1"/>
</dbReference>
<evidence type="ECO:0000259" key="2">
    <source>
        <dbReference type="PROSITE" id="PS50011"/>
    </source>
</evidence>
<dbReference type="GO" id="GO:0035556">
    <property type="term" value="P:intracellular signal transduction"/>
    <property type="evidence" value="ECO:0007669"/>
    <property type="project" value="InterPro"/>
</dbReference>
<feature type="domain" description="Guanylate cyclase" evidence="3">
    <location>
        <begin position="1440"/>
        <end position="1562"/>
    </location>
</feature>
<dbReference type="PROSITE" id="PS50011">
    <property type="entry name" value="PROTEIN_KINASE_DOM"/>
    <property type="match status" value="1"/>
</dbReference>
<dbReference type="Pfam" id="PF01590">
    <property type="entry name" value="GAF"/>
    <property type="match status" value="1"/>
</dbReference>
<organism evidence="4 5">
    <name type="scientific">Acrasis kona</name>
    <dbReference type="NCBI Taxonomy" id="1008807"/>
    <lineage>
        <taxon>Eukaryota</taxon>
        <taxon>Discoba</taxon>
        <taxon>Heterolobosea</taxon>
        <taxon>Tetramitia</taxon>
        <taxon>Eutetramitia</taxon>
        <taxon>Acrasidae</taxon>
        <taxon>Acrasis</taxon>
    </lineage>
</organism>
<dbReference type="InterPro" id="IPR041664">
    <property type="entry name" value="AAA_16"/>
</dbReference>
<dbReference type="SMART" id="SM00044">
    <property type="entry name" value="CYCc"/>
    <property type="match status" value="1"/>
</dbReference>
<feature type="domain" description="Protein kinase" evidence="2">
    <location>
        <begin position="1"/>
        <end position="208"/>
    </location>
</feature>
<sequence>MSKRIPPGFELVDGGALFESTKTLIYRCRKKIDDGKTYIVKVSKREADGTVDPTQRDFDISMFLQKTIEPQYITSAIEGTVIDGAVVVIKEDVVGANDLGHYMKQHKKMSLESPEQTGRNQATIDTRSDIYSLGATLYLFLAGVLPFDEPSPAALIYAHIVTTPKSIPDVPDYLNYILQKSMEKNKQDRYQSMKILQLDLESAQKAYLEGNPSLFVASNLHVSDIFELPSALYGRERYLRILDTLLQNVKVNRTQLVLLAGEPGVGKTSIYSEFCNRSTSGTLFVSGKYDQFNNSVPYSAILTLMQSMVGYLIGNNVNIKDALLESLEGNGRILLELLPDIQHMIGEDQPALPNISGEELQERFLNAIVNFFTVFTNTVKLTLCIMIDDVQWADANSFKLIQRLLQSNQLRIMAVGIYRDNEVDDSHPLNFMLDNIKKTNSAMVNIISVDPLSAHEIEELVEGTIYRTGSEVTDFSKLLKERSGGNPFFARQLLLNLYREKFITFHYEKQEWQFDPQKINQIQFSDNVVNMMISTMNSKCSPSMLNILKTAACIGNYFSFHDLQEAIESSSNASQTRLLLLEAVKDGWLIELNEFLFKFNHDKLQELMDNDTLLRTHRHLGKSILKHKENIELADDKLLNAVQHLNKSIDLILQINDDSEINELIDLNCDAIQIALSSSAGSKAVQLGESNLRLLIPADQPWPDDQYDRYYKAYLWYAESLRVSRKHSRAQNMLKALQSKVTKREHLYEVMHNRLNIYNSQTKYNEGYDVLIELLKESSDMMFGLPINSSQQVIFSWIQTTLVKLTPLIHNLLSTWQTMPSNTNRVEINFLRCILESIAIFYLSEKSNKILFFGMLLVGGTIQCTNGLSEVHTCLLGPLAFAYHLLTGDAETEYKLADLGVELTKRYPSERFQCIANYFFAFNCHTKKTQYQHYQVFEKCLGLSIRTGEHCWGSLTCGFGSTIAVDLGLPAEHALVVLGRELSYCESLHSERNVFLVKCAIQVFKFVTGESEEFKPDYYIPESEIDQMPWLRYIHWHYKSLCKYFMGKDQEALEIFNKTTEVRSDIVGCNCDYVHGFHRGMIIARLLDKSSSSQFQSLYDDLKACRDDLDLFNSKFDTYVKPAYYAIQAEVLRYGNQDTADVMRAYDSAINYAKQYHYPLVGAVAATRLAHYVKSKSLNERIVAITAHDAVKCWMRMGFTRIQNLVTQQFCDYLVDLETSPNNSITTSSNSTSDTVDLQSYTKVSQLSSYSDQLNISILFTNMLSIIRINSSADRTCLIIKKPDSQDSFLFESELIDKDVNYIKIPLQDCGHLLCVSAIQRVIRSRNLLILEQACNEPTLKLDKYVQDNKINSIICLPIHNGMKLEGCLYLENRKVKGAFNELRAQLLKTIIDVSIENARLFTSLNASYSRFLPTPFLTLLNKDKVLDVQAGDAVEQSMCVMFSDIRNFTSITEKMTAKQSFQFVNDLLQQITPAIEHNEGFIDKYIGDAVMALFPKNVTTSLKAACGMQVALARYNRTSRHEIKIGIGIHYGKVMLGTIGTANRLNATVISDTVNIASRLEALTKAFGCGIIVTHDVIDQMEQERSAGSDDELVLTPTSNSCSPHTPRLNSPSKPWVDIKYSKLGRFYLKGKDVAYELYEVYTYGNETERQSFSYSVELFQQGNLKEAYNAFRDMLRSNPNHLLCGLYESACEMFMSFKVLPQGWRGEIKLDKDGNVVPL</sequence>
<dbReference type="EMBL" id="JAOPGA020000966">
    <property type="protein sequence ID" value="KAL0483506.1"/>
    <property type="molecule type" value="Genomic_DNA"/>
</dbReference>
<keyword evidence="5" id="KW-1185">Reference proteome</keyword>
<dbReference type="SUPFAM" id="SSF55073">
    <property type="entry name" value="Nucleotide cyclase"/>
    <property type="match status" value="1"/>
</dbReference>
<dbReference type="PANTHER" id="PTHR43642:SF1">
    <property type="entry name" value="HYBRID SIGNAL TRANSDUCTION HISTIDINE KINASE G"/>
    <property type="match status" value="1"/>
</dbReference>
<dbReference type="GO" id="GO:0005524">
    <property type="term" value="F:ATP binding"/>
    <property type="evidence" value="ECO:0007669"/>
    <property type="project" value="InterPro"/>
</dbReference>
<dbReference type="InterPro" id="IPR000719">
    <property type="entry name" value="Prot_kinase_dom"/>
</dbReference>
<evidence type="ECO:0000313" key="5">
    <source>
        <dbReference type="Proteomes" id="UP001431209"/>
    </source>
</evidence>
<evidence type="ECO:0000259" key="3">
    <source>
        <dbReference type="PROSITE" id="PS50125"/>
    </source>
</evidence>
<dbReference type="Gene3D" id="3.40.50.300">
    <property type="entry name" value="P-loop containing nucleotide triphosphate hydrolases"/>
    <property type="match status" value="1"/>
</dbReference>
<dbReference type="GO" id="GO:0016020">
    <property type="term" value="C:membrane"/>
    <property type="evidence" value="ECO:0007669"/>
    <property type="project" value="UniProtKB-SubCell"/>
</dbReference>
<dbReference type="Gene3D" id="3.30.70.1230">
    <property type="entry name" value="Nucleotide cyclase"/>
    <property type="match status" value="1"/>
</dbReference>
<dbReference type="GO" id="GO:0009190">
    <property type="term" value="P:cyclic nucleotide biosynthetic process"/>
    <property type="evidence" value="ECO:0007669"/>
    <property type="project" value="InterPro"/>
</dbReference>
<dbReference type="Pfam" id="PF00211">
    <property type="entry name" value="Guanylate_cyc"/>
    <property type="match status" value="1"/>
</dbReference>
<dbReference type="SUPFAM" id="SSF56112">
    <property type="entry name" value="Protein kinase-like (PK-like)"/>
    <property type="match status" value="1"/>
</dbReference>
<dbReference type="InterPro" id="IPR053159">
    <property type="entry name" value="Hybrid_Histidine_Kinase"/>
</dbReference>
<dbReference type="GO" id="GO:0004672">
    <property type="term" value="F:protein kinase activity"/>
    <property type="evidence" value="ECO:0007669"/>
    <property type="project" value="InterPro"/>
</dbReference>
<reference evidence="4 5" key="1">
    <citation type="submission" date="2024-03" db="EMBL/GenBank/DDBJ databases">
        <title>The Acrasis kona genome and developmental transcriptomes reveal deep origins of eukaryotic multicellular pathways.</title>
        <authorList>
            <person name="Sheikh S."/>
            <person name="Fu C.-J."/>
            <person name="Brown M.W."/>
            <person name="Baldauf S.L."/>
        </authorList>
    </citation>
    <scope>NUCLEOTIDE SEQUENCE [LARGE SCALE GENOMIC DNA]</scope>
    <source>
        <strain evidence="4 5">ATCC MYA-3509</strain>
    </source>
</reference>
<dbReference type="Gene3D" id="3.30.450.40">
    <property type="match status" value="1"/>
</dbReference>